<reference evidence="1 2" key="1">
    <citation type="submission" date="2018-05" db="EMBL/GenBank/DDBJ databases">
        <title>Micromonospora from Atacama Desert.</title>
        <authorList>
            <person name="Carro L."/>
            <person name="Goodfellow M."/>
            <person name="Klenk H.-P."/>
        </authorList>
    </citation>
    <scope>NUCLEOTIDE SEQUENCE [LARGE SCALE GENOMIC DNA]</scope>
    <source>
        <strain evidence="1 2">LB39</strain>
    </source>
</reference>
<dbReference type="AlphaFoldDB" id="A0A3N9W0H5"/>
<accession>A0A3N9W0H5</accession>
<organism evidence="1 2">
    <name type="scientific">Micromonospora inaquosa</name>
    <dbReference type="NCBI Taxonomy" id="2203716"/>
    <lineage>
        <taxon>Bacteria</taxon>
        <taxon>Bacillati</taxon>
        <taxon>Actinomycetota</taxon>
        <taxon>Actinomycetes</taxon>
        <taxon>Micromonosporales</taxon>
        <taxon>Micromonosporaceae</taxon>
        <taxon>Micromonospora</taxon>
    </lineage>
</organism>
<gene>
    <name evidence="1" type="ORF">DLJ59_34820</name>
</gene>
<proteinExistence type="predicted"/>
<feature type="non-terminal residue" evidence="1">
    <location>
        <position position="1"/>
    </location>
</feature>
<sequence length="62" mass="7030">TVIDLVGVIGTHVLNHLLPDRRIRVKSRMIKRSNSKYQARGPTINRQTYKATTSIDIITTDP</sequence>
<evidence type="ECO:0000313" key="2">
    <source>
        <dbReference type="Proteomes" id="UP000282312"/>
    </source>
</evidence>
<keyword evidence="2" id="KW-1185">Reference proteome</keyword>
<evidence type="ECO:0000313" key="1">
    <source>
        <dbReference type="EMBL" id="RQW94171.1"/>
    </source>
</evidence>
<dbReference type="EMBL" id="QGSZ01000390">
    <property type="protein sequence ID" value="RQW94171.1"/>
    <property type="molecule type" value="Genomic_DNA"/>
</dbReference>
<protein>
    <submittedName>
        <fullName evidence="1">Transposase</fullName>
    </submittedName>
</protein>
<name>A0A3N9W0H5_9ACTN</name>
<comment type="caution">
    <text evidence="1">The sequence shown here is derived from an EMBL/GenBank/DDBJ whole genome shotgun (WGS) entry which is preliminary data.</text>
</comment>
<dbReference type="Proteomes" id="UP000282312">
    <property type="component" value="Unassembled WGS sequence"/>
</dbReference>